<proteinExistence type="predicted"/>
<dbReference type="OrthoDB" id="153025at2"/>
<keyword evidence="3" id="KW-1185">Reference proteome</keyword>
<dbReference type="InterPro" id="IPR029044">
    <property type="entry name" value="Nucleotide-diphossugar_trans"/>
</dbReference>
<dbReference type="InterPro" id="IPR001173">
    <property type="entry name" value="Glyco_trans_2-like"/>
</dbReference>
<comment type="caution">
    <text evidence="2">The sequence shown here is derived from an EMBL/GenBank/DDBJ whole genome shotgun (WGS) entry which is preliminary data.</text>
</comment>
<dbReference type="GO" id="GO:0016740">
    <property type="term" value="F:transferase activity"/>
    <property type="evidence" value="ECO:0007669"/>
    <property type="project" value="UniProtKB-KW"/>
</dbReference>
<sequence length="297" mass="33284">MRGDTLPRFSLVVATYGRTDELRVLLHSLVRQNYPDYELIVVDQNRDDRIAVLLSEFANRVPYRHIVSPPGASRARNAGFMQARGEIVAFPDDDCWYTDGLLANVDQWFRTHEKYDILAVGAIDEEGIASGNRWIQSSCDLRPINIFRTTFCSSLFLRNTPVAREAAFDETIGPGAGTSFGCGDETDFILQLMELGFRGRFDRTWSIGHPRRDMLSSQIVQERAVSYGRGMGRVLRKHSLYSLWLMLAAYDLARAVLVTLRGKIAAAGLCFAHCRGILGGFTAGQPRVMKLGQELNT</sequence>
<feature type="domain" description="Glycosyltransferase 2-like" evidence="1">
    <location>
        <begin position="10"/>
        <end position="126"/>
    </location>
</feature>
<evidence type="ECO:0000313" key="2">
    <source>
        <dbReference type="EMBL" id="RXS95325.1"/>
    </source>
</evidence>
<gene>
    <name evidence="2" type="ORF">ESZ00_12115</name>
</gene>
<reference evidence="2 3" key="1">
    <citation type="journal article" date="2016" name="Int. J. Syst. Evol. Microbiol.">
        <title>Acidipila dinghuensis sp. nov., an acidobacterium isolated from forest soil.</title>
        <authorList>
            <person name="Jiang Y.W."/>
            <person name="Wang J."/>
            <person name="Chen M.H."/>
            <person name="Lv Y.Y."/>
            <person name="Qiu L.H."/>
        </authorList>
    </citation>
    <scope>NUCLEOTIDE SEQUENCE [LARGE SCALE GENOMIC DNA]</scope>
    <source>
        <strain evidence="2 3">DHOF10</strain>
    </source>
</reference>
<name>A0A4Q1SE11_9BACT</name>
<dbReference type="InterPro" id="IPR050834">
    <property type="entry name" value="Glycosyltransf_2"/>
</dbReference>
<dbReference type="EMBL" id="SDMK01000002">
    <property type="protein sequence ID" value="RXS95325.1"/>
    <property type="molecule type" value="Genomic_DNA"/>
</dbReference>
<protein>
    <submittedName>
        <fullName evidence="2">Glycosyltransferase family 2 protein</fullName>
    </submittedName>
</protein>
<dbReference type="PANTHER" id="PTHR43685:SF2">
    <property type="entry name" value="GLYCOSYLTRANSFERASE 2-LIKE DOMAIN-CONTAINING PROTEIN"/>
    <property type="match status" value="1"/>
</dbReference>
<evidence type="ECO:0000259" key="1">
    <source>
        <dbReference type="Pfam" id="PF00535"/>
    </source>
</evidence>
<dbReference type="Pfam" id="PF00535">
    <property type="entry name" value="Glycos_transf_2"/>
    <property type="match status" value="1"/>
</dbReference>
<dbReference type="CDD" id="cd00761">
    <property type="entry name" value="Glyco_tranf_GTA_type"/>
    <property type="match status" value="1"/>
</dbReference>
<accession>A0A4Q1SE11</accession>
<dbReference type="PANTHER" id="PTHR43685">
    <property type="entry name" value="GLYCOSYLTRANSFERASE"/>
    <property type="match status" value="1"/>
</dbReference>
<dbReference type="Proteomes" id="UP000290253">
    <property type="component" value="Unassembled WGS sequence"/>
</dbReference>
<dbReference type="SUPFAM" id="SSF53448">
    <property type="entry name" value="Nucleotide-diphospho-sugar transferases"/>
    <property type="match status" value="1"/>
</dbReference>
<evidence type="ECO:0000313" key="3">
    <source>
        <dbReference type="Proteomes" id="UP000290253"/>
    </source>
</evidence>
<keyword evidence="2" id="KW-0808">Transferase</keyword>
<organism evidence="2 3">
    <name type="scientific">Silvibacterium dinghuense</name>
    <dbReference type="NCBI Taxonomy" id="1560006"/>
    <lineage>
        <taxon>Bacteria</taxon>
        <taxon>Pseudomonadati</taxon>
        <taxon>Acidobacteriota</taxon>
        <taxon>Terriglobia</taxon>
        <taxon>Terriglobales</taxon>
        <taxon>Acidobacteriaceae</taxon>
        <taxon>Silvibacterium</taxon>
    </lineage>
</organism>
<dbReference type="Gene3D" id="3.90.550.10">
    <property type="entry name" value="Spore Coat Polysaccharide Biosynthesis Protein SpsA, Chain A"/>
    <property type="match status" value="1"/>
</dbReference>
<dbReference type="AlphaFoldDB" id="A0A4Q1SE11"/>